<name>A0ABS0YM23_9BACT</name>
<dbReference type="EC" id="1.17.4.1" evidence="2"/>
<comment type="catalytic activity">
    <reaction evidence="5">
        <text>a 2'-deoxyribonucleoside 5'-diphosphate + [thioredoxin]-disulfide + H2O = a ribonucleoside 5'-diphosphate + [thioredoxin]-dithiol</text>
        <dbReference type="Rhea" id="RHEA:23252"/>
        <dbReference type="Rhea" id="RHEA-COMP:10698"/>
        <dbReference type="Rhea" id="RHEA-COMP:10700"/>
        <dbReference type="ChEBI" id="CHEBI:15377"/>
        <dbReference type="ChEBI" id="CHEBI:29950"/>
        <dbReference type="ChEBI" id="CHEBI:50058"/>
        <dbReference type="ChEBI" id="CHEBI:57930"/>
        <dbReference type="ChEBI" id="CHEBI:73316"/>
        <dbReference type="EC" id="1.17.4.1"/>
    </reaction>
</comment>
<sequence length="121" mass="12777">MKKKARPGSLPSVTFQKETHCGRIYVTVAMDHKGNPFEIFVRFGKAGHCGAAVFDGLTRILSYGLRSGLDPREAVKALGGIGCNYGKDTCMNAVSEALREVLDEAGATVAGHLGLRGPGAK</sequence>
<organism evidence="7 8">
    <name type="scientific">Geomonas propionica</name>
    <dbReference type="NCBI Taxonomy" id="2798582"/>
    <lineage>
        <taxon>Bacteria</taxon>
        <taxon>Pseudomonadati</taxon>
        <taxon>Thermodesulfobacteriota</taxon>
        <taxon>Desulfuromonadia</taxon>
        <taxon>Geobacterales</taxon>
        <taxon>Geobacteraceae</taxon>
        <taxon>Geomonas</taxon>
    </lineage>
</organism>
<accession>A0ABS0YM23</accession>
<dbReference type="RefSeq" id="WP_199393527.1">
    <property type="nucleotide sequence ID" value="NZ_JAEMHK010000001.1"/>
</dbReference>
<dbReference type="InterPro" id="IPR024434">
    <property type="entry name" value="TSCPD_dom"/>
</dbReference>
<gene>
    <name evidence="7" type="ORF">JFN90_02570</name>
</gene>
<dbReference type="Pfam" id="PF12637">
    <property type="entry name" value="TSCPD"/>
    <property type="match status" value="1"/>
</dbReference>
<evidence type="ECO:0000256" key="5">
    <source>
        <dbReference type="ARBA" id="ARBA00047754"/>
    </source>
</evidence>
<proteinExistence type="inferred from homology"/>
<dbReference type="Proteomes" id="UP000641025">
    <property type="component" value="Unassembled WGS sequence"/>
</dbReference>
<keyword evidence="3" id="KW-0237">DNA synthesis</keyword>
<evidence type="ECO:0000313" key="7">
    <source>
        <dbReference type="EMBL" id="MBJ6799016.1"/>
    </source>
</evidence>
<comment type="caution">
    <text evidence="7">The sequence shown here is derived from an EMBL/GenBank/DDBJ whole genome shotgun (WGS) entry which is preliminary data.</text>
</comment>
<evidence type="ECO:0000259" key="6">
    <source>
        <dbReference type="Pfam" id="PF12637"/>
    </source>
</evidence>
<evidence type="ECO:0000256" key="2">
    <source>
        <dbReference type="ARBA" id="ARBA00012274"/>
    </source>
</evidence>
<protein>
    <recommendedName>
        <fullName evidence="2">ribonucleoside-diphosphate reductase</fullName>
        <ecNumber evidence="2">1.17.4.1</ecNumber>
    </recommendedName>
</protein>
<dbReference type="EMBL" id="JAEMHK010000001">
    <property type="protein sequence ID" value="MBJ6799016.1"/>
    <property type="molecule type" value="Genomic_DNA"/>
</dbReference>
<reference evidence="7 8" key="1">
    <citation type="submission" date="2020-12" db="EMBL/GenBank/DDBJ databases">
        <title>Geomonas sp. Red259, isolated from paddy soil.</title>
        <authorList>
            <person name="Xu Z."/>
            <person name="Zhang Z."/>
            <person name="Masuda Y."/>
            <person name="Itoh H."/>
            <person name="Senoo K."/>
        </authorList>
    </citation>
    <scope>NUCLEOTIDE SEQUENCE [LARGE SCALE GENOMIC DNA]</scope>
    <source>
        <strain evidence="7 8">Red259</strain>
    </source>
</reference>
<keyword evidence="8" id="KW-1185">Reference proteome</keyword>
<comment type="similarity">
    <text evidence="1">Belongs to the ribonucleoside diphosphate reductase class-2 family.</text>
</comment>
<evidence type="ECO:0000256" key="1">
    <source>
        <dbReference type="ARBA" id="ARBA00007405"/>
    </source>
</evidence>
<evidence type="ECO:0000256" key="3">
    <source>
        <dbReference type="ARBA" id="ARBA00022634"/>
    </source>
</evidence>
<feature type="domain" description="TSCPD" evidence="6">
    <location>
        <begin position="14"/>
        <end position="101"/>
    </location>
</feature>
<keyword evidence="4" id="KW-0547">Nucleotide-binding</keyword>
<evidence type="ECO:0000256" key="4">
    <source>
        <dbReference type="ARBA" id="ARBA00022741"/>
    </source>
</evidence>
<evidence type="ECO:0000313" key="8">
    <source>
        <dbReference type="Proteomes" id="UP000641025"/>
    </source>
</evidence>